<protein>
    <submittedName>
        <fullName evidence="2">Uncharacterized protein</fullName>
    </submittedName>
</protein>
<reference evidence="2 3" key="1">
    <citation type="journal article" date="2021" name="Plant Biotechnol. J.">
        <title>Multi-omics assisted identification of the key and species-specific regulatory components of drought-tolerant mechanisms in Gossypium stocksii.</title>
        <authorList>
            <person name="Yu D."/>
            <person name="Ke L."/>
            <person name="Zhang D."/>
            <person name="Wu Y."/>
            <person name="Sun Y."/>
            <person name="Mei J."/>
            <person name="Sun J."/>
            <person name="Sun Y."/>
        </authorList>
    </citation>
    <scope>NUCLEOTIDE SEQUENCE [LARGE SCALE GENOMIC DNA]</scope>
    <source>
        <strain evidence="3">cv. E1</strain>
        <tissue evidence="2">Leaf</tissue>
    </source>
</reference>
<feature type="region of interest" description="Disordered" evidence="1">
    <location>
        <begin position="60"/>
        <end position="81"/>
    </location>
</feature>
<organism evidence="2 3">
    <name type="scientific">Gossypium stocksii</name>
    <dbReference type="NCBI Taxonomy" id="47602"/>
    <lineage>
        <taxon>Eukaryota</taxon>
        <taxon>Viridiplantae</taxon>
        <taxon>Streptophyta</taxon>
        <taxon>Embryophyta</taxon>
        <taxon>Tracheophyta</taxon>
        <taxon>Spermatophyta</taxon>
        <taxon>Magnoliopsida</taxon>
        <taxon>eudicotyledons</taxon>
        <taxon>Gunneridae</taxon>
        <taxon>Pentapetalae</taxon>
        <taxon>rosids</taxon>
        <taxon>malvids</taxon>
        <taxon>Malvales</taxon>
        <taxon>Malvaceae</taxon>
        <taxon>Malvoideae</taxon>
        <taxon>Gossypium</taxon>
    </lineage>
</organism>
<evidence type="ECO:0000313" key="2">
    <source>
        <dbReference type="EMBL" id="KAH1031764.1"/>
    </source>
</evidence>
<evidence type="ECO:0000256" key="1">
    <source>
        <dbReference type="SAM" id="MobiDB-lite"/>
    </source>
</evidence>
<evidence type="ECO:0000313" key="3">
    <source>
        <dbReference type="Proteomes" id="UP000828251"/>
    </source>
</evidence>
<name>A0A9D3U8A0_9ROSI</name>
<gene>
    <name evidence="2" type="ORF">J1N35_043938</name>
</gene>
<comment type="caution">
    <text evidence="2">The sequence shown here is derived from an EMBL/GenBank/DDBJ whole genome shotgun (WGS) entry which is preliminary data.</text>
</comment>
<dbReference type="Proteomes" id="UP000828251">
    <property type="component" value="Unassembled WGS sequence"/>
</dbReference>
<keyword evidence="3" id="KW-1185">Reference proteome</keyword>
<proteinExistence type="predicted"/>
<dbReference type="AlphaFoldDB" id="A0A9D3U8A0"/>
<accession>A0A9D3U8A0</accession>
<sequence>MGYMPQVTLQICSGRLRLIRMKGQILRGKPQFSTPKGFIIQSPTHHVTSMNGSSYKTYVRGKGKASMENRHSHPLDDLEED</sequence>
<feature type="compositionally biased region" description="Basic and acidic residues" evidence="1">
    <location>
        <begin position="65"/>
        <end position="81"/>
    </location>
</feature>
<dbReference type="EMBL" id="JAIQCV010000013">
    <property type="protein sequence ID" value="KAH1031764.1"/>
    <property type="molecule type" value="Genomic_DNA"/>
</dbReference>